<evidence type="ECO:0000313" key="2">
    <source>
        <dbReference type="Proteomes" id="UP000790377"/>
    </source>
</evidence>
<comment type="caution">
    <text evidence="1">The sequence shown here is derived from an EMBL/GenBank/DDBJ whole genome shotgun (WGS) entry which is preliminary data.</text>
</comment>
<dbReference type="Proteomes" id="UP000790377">
    <property type="component" value="Unassembled WGS sequence"/>
</dbReference>
<gene>
    <name evidence="1" type="ORF">BJ138DRAFT_1184483</name>
</gene>
<accession>A0ACB7ZQF8</accession>
<sequence>MSATEQSETASAPLDLGASSHEQMDKAVLSVLAPMGLNNVLPEELTLIQQLMILSLIVASSNALLDGSFCNLELLKDRLDLQQAIREAFGARSFEKVRNMTMLWSSKAKALEPHQ</sequence>
<evidence type="ECO:0000313" key="1">
    <source>
        <dbReference type="EMBL" id="KAH7903399.1"/>
    </source>
</evidence>
<keyword evidence="2" id="KW-1185">Reference proteome</keyword>
<dbReference type="EMBL" id="MU268999">
    <property type="protein sequence ID" value="KAH7903399.1"/>
    <property type="molecule type" value="Genomic_DNA"/>
</dbReference>
<organism evidence="1 2">
    <name type="scientific">Hygrophoropsis aurantiaca</name>
    <dbReference type="NCBI Taxonomy" id="72124"/>
    <lineage>
        <taxon>Eukaryota</taxon>
        <taxon>Fungi</taxon>
        <taxon>Dikarya</taxon>
        <taxon>Basidiomycota</taxon>
        <taxon>Agaricomycotina</taxon>
        <taxon>Agaricomycetes</taxon>
        <taxon>Agaricomycetidae</taxon>
        <taxon>Boletales</taxon>
        <taxon>Coniophorineae</taxon>
        <taxon>Hygrophoropsidaceae</taxon>
        <taxon>Hygrophoropsis</taxon>
    </lineage>
</organism>
<proteinExistence type="predicted"/>
<protein>
    <submittedName>
        <fullName evidence="1">Uncharacterized protein</fullName>
    </submittedName>
</protein>
<feature type="non-terminal residue" evidence="1">
    <location>
        <position position="115"/>
    </location>
</feature>
<name>A0ACB7ZQF8_9AGAM</name>
<reference evidence="1" key="1">
    <citation type="journal article" date="2021" name="New Phytol.">
        <title>Evolutionary innovations through gain and loss of genes in the ectomycorrhizal Boletales.</title>
        <authorList>
            <person name="Wu G."/>
            <person name="Miyauchi S."/>
            <person name="Morin E."/>
            <person name="Kuo A."/>
            <person name="Drula E."/>
            <person name="Varga T."/>
            <person name="Kohler A."/>
            <person name="Feng B."/>
            <person name="Cao Y."/>
            <person name="Lipzen A."/>
            <person name="Daum C."/>
            <person name="Hundley H."/>
            <person name="Pangilinan J."/>
            <person name="Johnson J."/>
            <person name="Barry K."/>
            <person name="LaButti K."/>
            <person name="Ng V."/>
            <person name="Ahrendt S."/>
            <person name="Min B."/>
            <person name="Choi I.G."/>
            <person name="Park H."/>
            <person name="Plett J.M."/>
            <person name="Magnuson J."/>
            <person name="Spatafora J.W."/>
            <person name="Nagy L.G."/>
            <person name="Henrissat B."/>
            <person name="Grigoriev I.V."/>
            <person name="Yang Z.L."/>
            <person name="Xu J."/>
            <person name="Martin F.M."/>
        </authorList>
    </citation>
    <scope>NUCLEOTIDE SEQUENCE</scope>
    <source>
        <strain evidence="1">ATCC 28755</strain>
    </source>
</reference>